<reference evidence="2 3" key="1">
    <citation type="submission" date="2020-08" db="EMBL/GenBank/DDBJ databases">
        <title>Genome public.</title>
        <authorList>
            <person name="Liu C."/>
            <person name="Sun Q."/>
        </authorList>
    </citation>
    <scope>NUCLEOTIDE SEQUENCE [LARGE SCALE GENOMIC DNA]</scope>
    <source>
        <strain evidence="2 3">New-7</strain>
    </source>
</reference>
<dbReference type="Proteomes" id="UP000636891">
    <property type="component" value="Unassembled WGS sequence"/>
</dbReference>
<sequence>MHKFTLYLKVTARRLSNPVFFMLLGLSLILWYVTKLSHSYTANINIPVRIDSVYYSVRCQVEGSGYQILLHKIAPRKNGVFISSDNIAVTPSTTASGLYDISPFWLQNTISSQITDLKIKSVAAPVEIEFPKRSDD</sequence>
<organism evidence="2 3">
    <name type="scientific">Alistipes hominis</name>
    <dbReference type="NCBI Taxonomy" id="2763015"/>
    <lineage>
        <taxon>Bacteria</taxon>
        <taxon>Pseudomonadati</taxon>
        <taxon>Bacteroidota</taxon>
        <taxon>Bacteroidia</taxon>
        <taxon>Bacteroidales</taxon>
        <taxon>Rikenellaceae</taxon>
        <taxon>Alistipes</taxon>
    </lineage>
</organism>
<name>A0ABR7CK47_9BACT</name>
<keyword evidence="1" id="KW-0472">Membrane</keyword>
<feature type="transmembrane region" description="Helical" evidence="1">
    <location>
        <begin position="15"/>
        <end position="33"/>
    </location>
</feature>
<gene>
    <name evidence="2" type="ORF">H8S08_03245</name>
</gene>
<evidence type="ECO:0000313" key="3">
    <source>
        <dbReference type="Proteomes" id="UP000636891"/>
    </source>
</evidence>
<evidence type="ECO:0000256" key="1">
    <source>
        <dbReference type="SAM" id="Phobius"/>
    </source>
</evidence>
<dbReference type="RefSeq" id="WP_118657094.1">
    <property type="nucleotide sequence ID" value="NZ_JACOOK010000001.1"/>
</dbReference>
<proteinExistence type="predicted"/>
<evidence type="ECO:0008006" key="4">
    <source>
        <dbReference type="Google" id="ProtNLM"/>
    </source>
</evidence>
<keyword evidence="1" id="KW-0812">Transmembrane</keyword>
<protein>
    <recommendedName>
        <fullName evidence="4">NusG domain-containing protein</fullName>
    </recommendedName>
</protein>
<comment type="caution">
    <text evidence="2">The sequence shown here is derived from an EMBL/GenBank/DDBJ whole genome shotgun (WGS) entry which is preliminary data.</text>
</comment>
<evidence type="ECO:0000313" key="2">
    <source>
        <dbReference type="EMBL" id="MBC5616034.1"/>
    </source>
</evidence>
<dbReference type="EMBL" id="JACOOK010000001">
    <property type="protein sequence ID" value="MBC5616034.1"/>
    <property type="molecule type" value="Genomic_DNA"/>
</dbReference>
<accession>A0ABR7CK47</accession>
<keyword evidence="1" id="KW-1133">Transmembrane helix</keyword>
<keyword evidence="3" id="KW-1185">Reference proteome</keyword>